<dbReference type="EMBL" id="JAJFAZ020000008">
    <property type="protein sequence ID" value="KAI5315687.1"/>
    <property type="molecule type" value="Genomic_DNA"/>
</dbReference>
<organism evidence="1 2">
    <name type="scientific">Prunus dulcis</name>
    <name type="common">Almond</name>
    <name type="synonym">Amygdalus dulcis</name>
    <dbReference type="NCBI Taxonomy" id="3755"/>
    <lineage>
        <taxon>Eukaryota</taxon>
        <taxon>Viridiplantae</taxon>
        <taxon>Streptophyta</taxon>
        <taxon>Embryophyta</taxon>
        <taxon>Tracheophyta</taxon>
        <taxon>Spermatophyta</taxon>
        <taxon>Magnoliopsida</taxon>
        <taxon>eudicotyledons</taxon>
        <taxon>Gunneridae</taxon>
        <taxon>Pentapetalae</taxon>
        <taxon>rosids</taxon>
        <taxon>fabids</taxon>
        <taxon>Rosales</taxon>
        <taxon>Rosaceae</taxon>
        <taxon>Amygdaloideae</taxon>
        <taxon>Amygdaleae</taxon>
        <taxon>Prunus</taxon>
    </lineage>
</organism>
<accession>A0AAD4V156</accession>
<gene>
    <name evidence="1" type="ORF">L3X38_044863</name>
</gene>
<dbReference type="Proteomes" id="UP001054821">
    <property type="component" value="Chromosome 8"/>
</dbReference>
<dbReference type="AlphaFoldDB" id="A0AAD4V156"/>
<evidence type="ECO:0000313" key="2">
    <source>
        <dbReference type="Proteomes" id="UP001054821"/>
    </source>
</evidence>
<proteinExistence type="predicted"/>
<protein>
    <submittedName>
        <fullName evidence="1">Uncharacterized protein</fullName>
    </submittedName>
</protein>
<reference evidence="1 2" key="1">
    <citation type="journal article" date="2022" name="G3 (Bethesda)">
        <title>Whole-genome sequence and methylome profiling of the almond [Prunus dulcis (Mill.) D.A. Webb] cultivar 'Nonpareil'.</title>
        <authorList>
            <person name="D'Amico-Willman K.M."/>
            <person name="Ouma W.Z."/>
            <person name="Meulia T."/>
            <person name="Sideli G.M."/>
            <person name="Gradziel T.M."/>
            <person name="Fresnedo-Ramirez J."/>
        </authorList>
    </citation>
    <scope>NUCLEOTIDE SEQUENCE [LARGE SCALE GENOMIC DNA]</scope>
    <source>
        <strain evidence="1">Clone GOH B32 T37-40</strain>
    </source>
</reference>
<comment type="caution">
    <text evidence="1">The sequence shown here is derived from an EMBL/GenBank/DDBJ whole genome shotgun (WGS) entry which is preliminary data.</text>
</comment>
<sequence>MPPFKGGQHGSSVLIFLDWAMVIHKCPKRLYPQNLDGPDQSPGIIICTAQIQHPRKLHGLSCQTLGLILFARY</sequence>
<evidence type="ECO:0000313" key="1">
    <source>
        <dbReference type="EMBL" id="KAI5315687.1"/>
    </source>
</evidence>
<keyword evidence="2" id="KW-1185">Reference proteome</keyword>
<name>A0AAD4V156_PRUDU</name>